<accession>A0A653DL01</accession>
<dbReference type="EMBL" id="CAACVG010012687">
    <property type="protein sequence ID" value="VEN60669.1"/>
    <property type="molecule type" value="Genomic_DNA"/>
</dbReference>
<protein>
    <submittedName>
        <fullName evidence="1">Uncharacterized protein</fullName>
    </submittedName>
</protein>
<name>A0A653DL01_CALMS</name>
<keyword evidence="2" id="KW-1185">Reference proteome</keyword>
<gene>
    <name evidence="1" type="ORF">CALMAC_LOCUS18285</name>
</gene>
<dbReference type="Proteomes" id="UP000410492">
    <property type="component" value="Unassembled WGS sequence"/>
</dbReference>
<organism evidence="1 2">
    <name type="scientific">Callosobruchus maculatus</name>
    <name type="common">Southern cowpea weevil</name>
    <name type="synonym">Pulse bruchid</name>
    <dbReference type="NCBI Taxonomy" id="64391"/>
    <lineage>
        <taxon>Eukaryota</taxon>
        <taxon>Metazoa</taxon>
        <taxon>Ecdysozoa</taxon>
        <taxon>Arthropoda</taxon>
        <taxon>Hexapoda</taxon>
        <taxon>Insecta</taxon>
        <taxon>Pterygota</taxon>
        <taxon>Neoptera</taxon>
        <taxon>Endopterygota</taxon>
        <taxon>Coleoptera</taxon>
        <taxon>Polyphaga</taxon>
        <taxon>Cucujiformia</taxon>
        <taxon>Chrysomeloidea</taxon>
        <taxon>Chrysomelidae</taxon>
        <taxon>Bruchinae</taxon>
        <taxon>Bruchini</taxon>
        <taxon>Callosobruchus</taxon>
    </lineage>
</organism>
<evidence type="ECO:0000313" key="1">
    <source>
        <dbReference type="EMBL" id="VEN60669.1"/>
    </source>
</evidence>
<sequence length="10" mass="1017">SIRGLLSGSK</sequence>
<evidence type="ECO:0000313" key="2">
    <source>
        <dbReference type="Proteomes" id="UP000410492"/>
    </source>
</evidence>
<proteinExistence type="predicted"/>
<reference evidence="1 2" key="1">
    <citation type="submission" date="2019-01" db="EMBL/GenBank/DDBJ databases">
        <authorList>
            <person name="Sayadi A."/>
        </authorList>
    </citation>
    <scope>NUCLEOTIDE SEQUENCE [LARGE SCALE GENOMIC DNA]</scope>
</reference>
<feature type="non-terminal residue" evidence="1">
    <location>
        <position position="1"/>
    </location>
</feature>